<comment type="similarity">
    <text evidence="7">Belongs to the REI1 family.</text>
</comment>
<dbReference type="PANTHER" id="PTHR13182:SF8">
    <property type="entry name" value="CYTOPLASMIC 60S SUBUNIT BIOGENESIS FACTOR ZNF622"/>
    <property type="match status" value="1"/>
</dbReference>
<feature type="region of interest" description="Disordered" evidence="10">
    <location>
        <begin position="268"/>
        <end position="291"/>
    </location>
</feature>
<dbReference type="GO" id="GO:0005737">
    <property type="term" value="C:cytoplasm"/>
    <property type="evidence" value="ECO:0007669"/>
    <property type="project" value="UniProtKB-SubCell"/>
</dbReference>
<dbReference type="Gene3D" id="3.30.160.60">
    <property type="entry name" value="Classic Zinc Finger"/>
    <property type="match status" value="2"/>
</dbReference>
<evidence type="ECO:0000313" key="13">
    <source>
        <dbReference type="Proteomes" id="UP000193944"/>
    </source>
</evidence>
<feature type="coiled-coil region" evidence="9">
    <location>
        <begin position="355"/>
        <end position="385"/>
    </location>
</feature>
<evidence type="ECO:0000256" key="5">
    <source>
        <dbReference type="ARBA" id="ARBA00022737"/>
    </source>
</evidence>
<dbReference type="AlphaFoldDB" id="A0A1Y1WXW9"/>
<evidence type="ECO:0000256" key="8">
    <source>
        <dbReference type="PROSITE-ProRule" id="PRU00042"/>
    </source>
</evidence>
<dbReference type="EMBL" id="MCFG01000216">
    <property type="protein sequence ID" value="ORX78292.1"/>
    <property type="molecule type" value="Genomic_DNA"/>
</dbReference>
<evidence type="ECO:0000256" key="4">
    <source>
        <dbReference type="ARBA" id="ARBA00022723"/>
    </source>
</evidence>
<protein>
    <recommendedName>
        <fullName evidence="11">C2H2-type domain-containing protein</fullName>
    </recommendedName>
</protein>
<keyword evidence="13" id="KW-1185">Reference proteome</keyword>
<feature type="compositionally biased region" description="Acidic residues" evidence="10">
    <location>
        <begin position="117"/>
        <end position="129"/>
    </location>
</feature>
<evidence type="ECO:0000256" key="3">
    <source>
        <dbReference type="ARBA" id="ARBA00022517"/>
    </source>
</evidence>
<dbReference type="SMART" id="SM00451">
    <property type="entry name" value="ZnF_U1"/>
    <property type="match status" value="2"/>
</dbReference>
<dbReference type="PANTHER" id="PTHR13182">
    <property type="entry name" value="ZINC FINGER PROTEIN 622"/>
    <property type="match status" value="1"/>
</dbReference>
<keyword evidence="2" id="KW-0963">Cytoplasm</keyword>
<evidence type="ECO:0000256" key="7">
    <source>
        <dbReference type="ARBA" id="ARBA00034126"/>
    </source>
</evidence>
<evidence type="ECO:0000256" key="10">
    <source>
        <dbReference type="SAM" id="MobiDB-lite"/>
    </source>
</evidence>
<evidence type="ECO:0000256" key="6">
    <source>
        <dbReference type="ARBA" id="ARBA00022833"/>
    </source>
</evidence>
<dbReference type="OrthoDB" id="19329at2759"/>
<dbReference type="Pfam" id="PF12756">
    <property type="entry name" value="zf-C2H2_2"/>
    <property type="match status" value="1"/>
</dbReference>
<organism evidence="12 13">
    <name type="scientific">Anaeromyces robustus</name>
    <dbReference type="NCBI Taxonomy" id="1754192"/>
    <lineage>
        <taxon>Eukaryota</taxon>
        <taxon>Fungi</taxon>
        <taxon>Fungi incertae sedis</taxon>
        <taxon>Chytridiomycota</taxon>
        <taxon>Chytridiomycota incertae sedis</taxon>
        <taxon>Neocallimastigomycetes</taxon>
        <taxon>Neocallimastigales</taxon>
        <taxon>Neocallimastigaceae</taxon>
        <taxon>Anaeromyces</taxon>
    </lineage>
</organism>
<feature type="compositionally biased region" description="Low complexity" evidence="10">
    <location>
        <begin position="275"/>
        <end position="291"/>
    </location>
</feature>
<dbReference type="Pfam" id="PF12874">
    <property type="entry name" value="zf-met"/>
    <property type="match status" value="1"/>
</dbReference>
<dbReference type="SUPFAM" id="SSF57667">
    <property type="entry name" value="beta-beta-alpha zinc fingers"/>
    <property type="match status" value="2"/>
</dbReference>
<dbReference type="GO" id="GO:0042273">
    <property type="term" value="P:ribosomal large subunit biogenesis"/>
    <property type="evidence" value="ECO:0007669"/>
    <property type="project" value="TreeGrafter"/>
</dbReference>
<dbReference type="GO" id="GO:0008270">
    <property type="term" value="F:zinc ion binding"/>
    <property type="evidence" value="ECO:0007669"/>
    <property type="project" value="UniProtKB-KW"/>
</dbReference>
<keyword evidence="5" id="KW-0677">Repeat</keyword>
<accession>A0A1Y1WXW9</accession>
<keyword evidence="3" id="KW-0690">Ribosome biogenesis</keyword>
<sequence length="405" mass="47681">MTSTQPSNASYTCSTCKVMFENTETQREHYKQEWHKYNLKRKIAELPPLTNDEYIEIINKQFKETENLNREKSWNCEVCKKTFNSENAFKNHEVSKKHIENVANFEKKKLMKKEKENDDDSSDFSEDDENNTKGPKINWRKRFAEAKTEEEFQKVLDEKIKLSRKIEETECLFCNFKGQTFEEKMDHMTVDHSFFIPDIEYLSDLNGLIKYLGEKISIGNTCIYCERMFHSLEGVRKHMLDKGHTKISYEEGPDLEISNFYDFSSILDDDDNENENGNNNNENNNEDNTNNQALTVTSAGTELVLPSGAHVGHRNYKRYYNQNLHERDHSNCMALMTLSEKYKALGYYEIGSSGMTIEKERLEKMKNARQELKNYSKKKQTMGVKTNDFYYSWGRNGFFKNTFLM</sequence>
<dbReference type="PROSITE" id="PS00028">
    <property type="entry name" value="ZINC_FINGER_C2H2_1"/>
    <property type="match status" value="3"/>
</dbReference>
<reference evidence="12 13" key="1">
    <citation type="submission" date="2016-08" db="EMBL/GenBank/DDBJ databases">
        <title>A Parts List for Fungal Cellulosomes Revealed by Comparative Genomics.</title>
        <authorList>
            <consortium name="DOE Joint Genome Institute"/>
            <person name="Haitjema C.H."/>
            <person name="Gilmore S.P."/>
            <person name="Henske J.K."/>
            <person name="Solomon K.V."/>
            <person name="De Groot R."/>
            <person name="Kuo A."/>
            <person name="Mondo S.J."/>
            <person name="Salamov A.A."/>
            <person name="Labutti K."/>
            <person name="Zhao Z."/>
            <person name="Chiniquy J."/>
            <person name="Barry K."/>
            <person name="Brewer H.M."/>
            <person name="Purvine S.O."/>
            <person name="Wright A.T."/>
            <person name="Boxma B."/>
            <person name="Van Alen T."/>
            <person name="Hackstein J.H."/>
            <person name="Baker S.E."/>
            <person name="Grigoriev I.V."/>
            <person name="O'Malley M.A."/>
        </authorList>
    </citation>
    <scope>NUCLEOTIDE SEQUENCE [LARGE SCALE GENOMIC DNA]</scope>
    <source>
        <strain evidence="12 13">S4</strain>
    </source>
</reference>
<proteinExistence type="inferred from homology"/>
<gene>
    <name evidence="12" type="ORF">BCR32DRAFT_295137</name>
</gene>
<reference evidence="12 13" key="2">
    <citation type="submission" date="2016-08" db="EMBL/GenBank/DDBJ databases">
        <title>Pervasive Adenine N6-methylation of Active Genes in Fungi.</title>
        <authorList>
            <consortium name="DOE Joint Genome Institute"/>
            <person name="Mondo S.J."/>
            <person name="Dannebaum R.O."/>
            <person name="Kuo R.C."/>
            <person name="Labutti K."/>
            <person name="Haridas S."/>
            <person name="Kuo A."/>
            <person name="Salamov A."/>
            <person name="Ahrendt S.R."/>
            <person name="Lipzen A."/>
            <person name="Sullivan W."/>
            <person name="Andreopoulos W.B."/>
            <person name="Clum A."/>
            <person name="Lindquist E."/>
            <person name="Daum C."/>
            <person name="Ramamoorthy G.K."/>
            <person name="Gryganskyi A."/>
            <person name="Culley D."/>
            <person name="Magnuson J.K."/>
            <person name="James T.Y."/>
            <person name="O'Malley M.A."/>
            <person name="Stajich J.E."/>
            <person name="Spatafora J.W."/>
            <person name="Visel A."/>
            <person name="Grigoriev I.V."/>
        </authorList>
    </citation>
    <scope>NUCLEOTIDE SEQUENCE [LARGE SCALE GENOMIC DNA]</scope>
    <source>
        <strain evidence="12 13">S4</strain>
    </source>
</reference>
<evidence type="ECO:0000256" key="1">
    <source>
        <dbReference type="ARBA" id="ARBA00004496"/>
    </source>
</evidence>
<dbReference type="InterPro" id="IPR003604">
    <property type="entry name" value="Matrin/U1-like-C_Znf_C2H2"/>
</dbReference>
<dbReference type="GO" id="GO:0003676">
    <property type="term" value="F:nucleic acid binding"/>
    <property type="evidence" value="ECO:0007669"/>
    <property type="project" value="InterPro"/>
</dbReference>
<keyword evidence="6" id="KW-0862">Zinc</keyword>
<dbReference type="InterPro" id="IPR013087">
    <property type="entry name" value="Znf_C2H2_type"/>
</dbReference>
<evidence type="ECO:0000259" key="11">
    <source>
        <dbReference type="PROSITE" id="PS50157"/>
    </source>
</evidence>
<dbReference type="SMART" id="SM00355">
    <property type="entry name" value="ZnF_C2H2"/>
    <property type="match status" value="4"/>
</dbReference>
<dbReference type="Proteomes" id="UP000193944">
    <property type="component" value="Unassembled WGS sequence"/>
</dbReference>
<feature type="domain" description="C2H2-type" evidence="11">
    <location>
        <begin position="74"/>
        <end position="103"/>
    </location>
</feature>
<keyword evidence="8" id="KW-0863">Zinc-finger</keyword>
<comment type="subcellular location">
    <subcellularLocation>
        <location evidence="1">Cytoplasm</location>
    </subcellularLocation>
</comment>
<keyword evidence="4" id="KW-0479">Metal-binding</keyword>
<feature type="region of interest" description="Disordered" evidence="10">
    <location>
        <begin position="110"/>
        <end position="137"/>
    </location>
</feature>
<comment type="caution">
    <text evidence="12">The sequence shown here is derived from an EMBL/GenBank/DDBJ whole genome shotgun (WGS) entry which is preliminary data.</text>
</comment>
<dbReference type="InterPro" id="IPR036236">
    <property type="entry name" value="Znf_C2H2_sf"/>
</dbReference>
<dbReference type="InterPro" id="IPR040025">
    <property type="entry name" value="Znf622/Rei1/Reh1"/>
</dbReference>
<evidence type="ECO:0000256" key="2">
    <source>
        <dbReference type="ARBA" id="ARBA00022490"/>
    </source>
</evidence>
<dbReference type="PROSITE" id="PS50157">
    <property type="entry name" value="ZINC_FINGER_C2H2_2"/>
    <property type="match status" value="1"/>
</dbReference>
<evidence type="ECO:0000256" key="9">
    <source>
        <dbReference type="SAM" id="Coils"/>
    </source>
</evidence>
<dbReference type="STRING" id="1754192.A0A1Y1WXW9"/>
<keyword evidence="9" id="KW-0175">Coiled coil</keyword>
<dbReference type="GO" id="GO:0030687">
    <property type="term" value="C:preribosome, large subunit precursor"/>
    <property type="evidence" value="ECO:0007669"/>
    <property type="project" value="TreeGrafter"/>
</dbReference>
<name>A0A1Y1WXW9_9FUNG</name>
<dbReference type="InterPro" id="IPR041661">
    <property type="entry name" value="ZN622/Rei1/Reh1_Znf-C2H2"/>
</dbReference>
<evidence type="ECO:0000313" key="12">
    <source>
        <dbReference type="EMBL" id="ORX78292.1"/>
    </source>
</evidence>